<dbReference type="Proteomes" id="UP000257109">
    <property type="component" value="Unassembled WGS sequence"/>
</dbReference>
<feature type="non-terminal residue" evidence="1">
    <location>
        <position position="1"/>
    </location>
</feature>
<proteinExistence type="predicted"/>
<name>A0A371EVP3_MUCPR</name>
<dbReference type="EMBL" id="QJKJ01011834">
    <property type="protein sequence ID" value="RDX70110.1"/>
    <property type="molecule type" value="Genomic_DNA"/>
</dbReference>
<gene>
    <name evidence="1" type="ORF">CR513_50681</name>
</gene>
<evidence type="ECO:0000313" key="2">
    <source>
        <dbReference type="Proteomes" id="UP000257109"/>
    </source>
</evidence>
<feature type="non-terminal residue" evidence="1">
    <location>
        <position position="126"/>
    </location>
</feature>
<sequence length="126" mass="13970">MGKTKENIYGCMGWLMLKKNKHKGIKVSLLENEKEGETGKESGIVPMTYPTLALSSVPRLGDLACPSLLRPVFPALASMKPYRASGPTVWNGVSLPSFVPFRGLNKEIPYIFVLCMQKLVMLIKEI</sequence>
<accession>A0A371EVP3</accession>
<protein>
    <submittedName>
        <fullName evidence="1">Uncharacterized protein</fullName>
    </submittedName>
</protein>
<dbReference type="AlphaFoldDB" id="A0A371EVP3"/>
<keyword evidence="2" id="KW-1185">Reference proteome</keyword>
<comment type="caution">
    <text evidence="1">The sequence shown here is derived from an EMBL/GenBank/DDBJ whole genome shotgun (WGS) entry which is preliminary data.</text>
</comment>
<evidence type="ECO:0000313" key="1">
    <source>
        <dbReference type="EMBL" id="RDX70110.1"/>
    </source>
</evidence>
<reference evidence="1" key="1">
    <citation type="submission" date="2018-05" db="EMBL/GenBank/DDBJ databases">
        <title>Draft genome of Mucuna pruriens seed.</title>
        <authorList>
            <person name="Nnadi N.E."/>
            <person name="Vos R."/>
            <person name="Hasami M.H."/>
            <person name="Devisetty U.K."/>
            <person name="Aguiy J.C."/>
        </authorList>
    </citation>
    <scope>NUCLEOTIDE SEQUENCE [LARGE SCALE GENOMIC DNA]</scope>
    <source>
        <strain evidence="1">JCA_2017</strain>
    </source>
</reference>
<organism evidence="1 2">
    <name type="scientific">Mucuna pruriens</name>
    <name type="common">Velvet bean</name>
    <name type="synonym">Dolichos pruriens</name>
    <dbReference type="NCBI Taxonomy" id="157652"/>
    <lineage>
        <taxon>Eukaryota</taxon>
        <taxon>Viridiplantae</taxon>
        <taxon>Streptophyta</taxon>
        <taxon>Embryophyta</taxon>
        <taxon>Tracheophyta</taxon>
        <taxon>Spermatophyta</taxon>
        <taxon>Magnoliopsida</taxon>
        <taxon>eudicotyledons</taxon>
        <taxon>Gunneridae</taxon>
        <taxon>Pentapetalae</taxon>
        <taxon>rosids</taxon>
        <taxon>fabids</taxon>
        <taxon>Fabales</taxon>
        <taxon>Fabaceae</taxon>
        <taxon>Papilionoideae</taxon>
        <taxon>50 kb inversion clade</taxon>
        <taxon>NPAAA clade</taxon>
        <taxon>indigoferoid/millettioid clade</taxon>
        <taxon>Phaseoleae</taxon>
        <taxon>Mucuna</taxon>
    </lineage>
</organism>